<dbReference type="EMBL" id="SLUM01000023">
    <property type="protein sequence ID" value="TCL54205.1"/>
    <property type="molecule type" value="Genomic_DNA"/>
</dbReference>
<dbReference type="AlphaFoldDB" id="A0A4R1QPF9"/>
<organism evidence="1 2">
    <name type="scientific">Allofournierella massiliensis</name>
    <dbReference type="NCBI Taxonomy" id="1650663"/>
    <lineage>
        <taxon>Bacteria</taxon>
        <taxon>Bacillati</taxon>
        <taxon>Bacillota</taxon>
        <taxon>Clostridia</taxon>
        <taxon>Eubacteriales</taxon>
        <taxon>Oscillospiraceae</taxon>
        <taxon>Allofournierella</taxon>
    </lineage>
</organism>
<comment type="caution">
    <text evidence="1">The sequence shown here is derived from an EMBL/GenBank/DDBJ whole genome shotgun (WGS) entry which is preliminary data.</text>
</comment>
<reference evidence="1 2" key="1">
    <citation type="submission" date="2019-03" db="EMBL/GenBank/DDBJ databases">
        <title>Genomic Encyclopedia of Type Strains, Phase IV (KMG-IV): sequencing the most valuable type-strain genomes for metagenomic binning, comparative biology and taxonomic classification.</title>
        <authorList>
            <person name="Goeker M."/>
        </authorList>
    </citation>
    <scope>NUCLEOTIDE SEQUENCE [LARGE SCALE GENOMIC DNA]</scope>
    <source>
        <strain evidence="1 2">DSM 100451</strain>
    </source>
</reference>
<dbReference type="OrthoDB" id="1925050at2"/>
<evidence type="ECO:0000313" key="1">
    <source>
        <dbReference type="EMBL" id="TCL54205.1"/>
    </source>
</evidence>
<dbReference type="STRING" id="1650663.GCA_001486665_01264"/>
<sequence>MKRTQKYMSSEAHGYLREAEACSLVLKDLEHISAKLQRRIDREAAARQADFEAAMQYHSEAEIQDAYGWEFITEAQYHAYLDLFRRGREVIEDHPPTISEMALSIVRKVIRDLEADKRECEFSALTPEQQVVELQRAEQARKEWKAHIAQLREKQGRVLKSEDLEASQS</sequence>
<accession>A0A4R1QPF9</accession>
<gene>
    <name evidence="1" type="ORF">EDD77_12361</name>
</gene>
<name>A0A4R1QPF9_9FIRM</name>
<dbReference type="Proteomes" id="UP000295184">
    <property type="component" value="Unassembled WGS sequence"/>
</dbReference>
<dbReference type="RefSeq" id="WP_058963730.1">
    <property type="nucleotide sequence ID" value="NZ_CABKVM010000015.1"/>
</dbReference>
<protein>
    <submittedName>
        <fullName evidence="1">Uncharacterized protein</fullName>
    </submittedName>
</protein>
<evidence type="ECO:0000313" key="2">
    <source>
        <dbReference type="Proteomes" id="UP000295184"/>
    </source>
</evidence>
<proteinExistence type="predicted"/>